<dbReference type="Gene3D" id="1.10.260.40">
    <property type="entry name" value="lambda repressor-like DNA-binding domains"/>
    <property type="match status" value="1"/>
</dbReference>
<gene>
    <name evidence="2" type="ORF">D9753_18210</name>
</gene>
<dbReference type="InterPro" id="IPR001387">
    <property type="entry name" value="Cro/C1-type_HTH"/>
</dbReference>
<dbReference type="EMBL" id="CP033073">
    <property type="protein sequence ID" value="AYN40517.1"/>
    <property type="molecule type" value="Genomic_DNA"/>
</dbReference>
<keyword evidence="3" id="KW-1185">Reference proteome</keyword>
<dbReference type="SMART" id="SM00530">
    <property type="entry name" value="HTH_XRE"/>
    <property type="match status" value="1"/>
</dbReference>
<dbReference type="RefSeq" id="WP_121787970.1">
    <property type="nucleotide sequence ID" value="NZ_CP033073.1"/>
</dbReference>
<dbReference type="Pfam" id="PF19054">
    <property type="entry name" value="DUF5753"/>
    <property type="match status" value="1"/>
</dbReference>
<dbReference type="SUPFAM" id="SSF47413">
    <property type="entry name" value="lambda repressor-like DNA-binding domains"/>
    <property type="match status" value="1"/>
</dbReference>
<reference evidence="2 3" key="1">
    <citation type="submission" date="2018-10" db="EMBL/GenBank/DDBJ databases">
        <title>The genome of Streptomyces dangxiongensis Z022.</title>
        <authorList>
            <person name="Zhang B."/>
        </authorList>
    </citation>
    <scope>NUCLEOTIDE SEQUENCE [LARGE SCALE GENOMIC DNA]</scope>
    <source>
        <strain evidence="2 3">Z022</strain>
    </source>
</reference>
<name>A0A3G2JLT1_9ACTN</name>
<dbReference type="Proteomes" id="UP000268329">
    <property type="component" value="Chromosome"/>
</dbReference>
<evidence type="ECO:0000313" key="3">
    <source>
        <dbReference type="Proteomes" id="UP000268329"/>
    </source>
</evidence>
<dbReference type="GO" id="GO:0003677">
    <property type="term" value="F:DNA binding"/>
    <property type="evidence" value="ECO:0007669"/>
    <property type="project" value="InterPro"/>
</dbReference>
<feature type="domain" description="HTH cro/C1-type" evidence="1">
    <location>
        <begin position="16"/>
        <end position="59"/>
    </location>
</feature>
<dbReference type="AlphaFoldDB" id="A0A3G2JLT1"/>
<dbReference type="PROSITE" id="PS50943">
    <property type="entry name" value="HTH_CROC1"/>
    <property type="match status" value="1"/>
</dbReference>
<organism evidence="2 3">
    <name type="scientific">Streptomyces dangxiongensis</name>
    <dbReference type="NCBI Taxonomy" id="1442032"/>
    <lineage>
        <taxon>Bacteria</taxon>
        <taxon>Bacillati</taxon>
        <taxon>Actinomycetota</taxon>
        <taxon>Actinomycetes</taxon>
        <taxon>Kitasatosporales</taxon>
        <taxon>Streptomycetaceae</taxon>
        <taxon>Streptomyces</taxon>
    </lineage>
</organism>
<dbReference type="OrthoDB" id="4966777at2"/>
<evidence type="ECO:0000259" key="1">
    <source>
        <dbReference type="PROSITE" id="PS50943"/>
    </source>
</evidence>
<accession>A0A3G2JLT1</accession>
<dbReference type="CDD" id="cd00093">
    <property type="entry name" value="HTH_XRE"/>
    <property type="match status" value="1"/>
</dbReference>
<dbReference type="KEGG" id="sdd:D9753_18210"/>
<evidence type="ECO:0000313" key="2">
    <source>
        <dbReference type="EMBL" id="AYN40517.1"/>
    </source>
</evidence>
<dbReference type="InterPro" id="IPR010982">
    <property type="entry name" value="Lambda_DNA-bd_dom_sf"/>
</dbReference>
<protein>
    <submittedName>
        <fullName evidence="2">XRE family transcriptional regulator</fullName>
    </submittedName>
</protein>
<dbReference type="InterPro" id="IPR043917">
    <property type="entry name" value="DUF5753"/>
</dbReference>
<sequence>MSTDFQQAREALGLRLRELRLSAPGGRLTGTQLAQRLGWPHSKIYKLENGQQTATSEDLRAWAGGVGQPDVFDELDARLKGFESHIRSWRRQLAAGHRPVQDNWNLEVGRSQAIYAWEESVVPGMLQTADYARHIFLRYADLQGSVRDTDAAVRARMRRQEWLYEAGRKFHALVWEAALHALICPPSVLASQLDRLAGIIGMDTVKLGIIPLGASLKIPTANGFWILDDRLVIAEDWHAELWLDDAESVATYLRGWNTLREAAVYGVDAQNLIEGLPHRQGLEDGQAAA</sequence>
<proteinExistence type="predicted"/>
<dbReference type="Pfam" id="PF13560">
    <property type="entry name" value="HTH_31"/>
    <property type="match status" value="1"/>
</dbReference>